<feature type="chain" id="PRO_5016253903" evidence="1">
    <location>
        <begin position="22"/>
        <end position="80"/>
    </location>
</feature>
<reference evidence="2 3" key="1">
    <citation type="submission" date="2018-06" db="EMBL/GenBank/DDBJ databases">
        <title>The Genome of Cuscuta australis (Dodder) Provides Insight into the Evolution of Plant Parasitism.</title>
        <authorList>
            <person name="Liu H."/>
        </authorList>
    </citation>
    <scope>NUCLEOTIDE SEQUENCE [LARGE SCALE GENOMIC DNA]</scope>
    <source>
        <strain evidence="3">cv. Yunnan</strain>
        <tissue evidence="2">Vines</tissue>
    </source>
</reference>
<feature type="signal peptide" evidence="1">
    <location>
        <begin position="1"/>
        <end position="21"/>
    </location>
</feature>
<evidence type="ECO:0000256" key="1">
    <source>
        <dbReference type="SAM" id="SignalP"/>
    </source>
</evidence>
<protein>
    <submittedName>
        <fullName evidence="2">Uncharacterized protein</fullName>
    </submittedName>
</protein>
<evidence type="ECO:0000313" key="2">
    <source>
        <dbReference type="EMBL" id="RAL40580.1"/>
    </source>
</evidence>
<keyword evidence="1" id="KW-0732">Signal</keyword>
<evidence type="ECO:0000313" key="3">
    <source>
        <dbReference type="Proteomes" id="UP000249390"/>
    </source>
</evidence>
<comment type="caution">
    <text evidence="2">The sequence shown here is derived from an EMBL/GenBank/DDBJ whole genome shotgun (WGS) entry which is preliminary data.</text>
</comment>
<organism evidence="2 3">
    <name type="scientific">Cuscuta australis</name>
    <dbReference type="NCBI Taxonomy" id="267555"/>
    <lineage>
        <taxon>Eukaryota</taxon>
        <taxon>Viridiplantae</taxon>
        <taxon>Streptophyta</taxon>
        <taxon>Embryophyta</taxon>
        <taxon>Tracheophyta</taxon>
        <taxon>Spermatophyta</taxon>
        <taxon>Magnoliopsida</taxon>
        <taxon>eudicotyledons</taxon>
        <taxon>Gunneridae</taxon>
        <taxon>Pentapetalae</taxon>
        <taxon>asterids</taxon>
        <taxon>lamiids</taxon>
        <taxon>Solanales</taxon>
        <taxon>Convolvulaceae</taxon>
        <taxon>Cuscuteae</taxon>
        <taxon>Cuscuta</taxon>
        <taxon>Cuscuta subgen. Grammica</taxon>
        <taxon>Cuscuta sect. Cleistogrammica</taxon>
    </lineage>
</organism>
<accession>A0A328D602</accession>
<dbReference type="Proteomes" id="UP000249390">
    <property type="component" value="Unassembled WGS sequence"/>
</dbReference>
<gene>
    <name evidence="2" type="ORF">DM860_006650</name>
</gene>
<keyword evidence="3" id="KW-1185">Reference proteome</keyword>
<dbReference type="AlphaFoldDB" id="A0A328D602"/>
<dbReference type="EMBL" id="NQVE01000194">
    <property type="protein sequence ID" value="RAL40580.1"/>
    <property type="molecule type" value="Genomic_DNA"/>
</dbReference>
<proteinExistence type="predicted"/>
<sequence>MKFEFICHAFSALLILDVGYADKRNLTSLRQEKLQELRWKRSPRSMQILTGENQLSSVVRMPAFVLLVFISGKWGDAFSS</sequence>
<name>A0A328D602_9ASTE</name>